<dbReference type="InterPro" id="IPR002656">
    <property type="entry name" value="Acyl_transf_3_dom"/>
</dbReference>
<keyword evidence="1" id="KW-1133">Transmembrane helix</keyword>
<keyword evidence="3" id="KW-0012">Acyltransferase</keyword>
<evidence type="ECO:0000313" key="3">
    <source>
        <dbReference type="EMBL" id="THV09202.1"/>
    </source>
</evidence>
<organism evidence="3 4">
    <name type="scientific">Nocardioides caeni</name>
    <dbReference type="NCBI Taxonomy" id="574700"/>
    <lineage>
        <taxon>Bacteria</taxon>
        <taxon>Bacillati</taxon>
        <taxon>Actinomycetota</taxon>
        <taxon>Actinomycetes</taxon>
        <taxon>Propionibacteriales</taxon>
        <taxon>Nocardioidaceae</taxon>
        <taxon>Nocardioides</taxon>
    </lineage>
</organism>
<feature type="transmembrane region" description="Helical" evidence="1">
    <location>
        <begin position="136"/>
        <end position="158"/>
    </location>
</feature>
<feature type="transmembrane region" description="Helical" evidence="1">
    <location>
        <begin position="208"/>
        <end position="225"/>
    </location>
</feature>
<keyword evidence="3" id="KW-0808">Transferase</keyword>
<keyword evidence="1" id="KW-0812">Transmembrane</keyword>
<protein>
    <submittedName>
        <fullName evidence="3">Acyltransferase</fullName>
    </submittedName>
</protein>
<evidence type="ECO:0000313" key="4">
    <source>
        <dbReference type="Proteomes" id="UP000307087"/>
    </source>
</evidence>
<name>A0A4S8N122_9ACTN</name>
<keyword evidence="1" id="KW-0472">Membrane</keyword>
<evidence type="ECO:0000259" key="2">
    <source>
        <dbReference type="Pfam" id="PF01757"/>
    </source>
</evidence>
<feature type="transmembrane region" description="Helical" evidence="1">
    <location>
        <begin position="71"/>
        <end position="93"/>
    </location>
</feature>
<dbReference type="AlphaFoldDB" id="A0A4S8N122"/>
<dbReference type="OrthoDB" id="9796461at2"/>
<dbReference type="RefSeq" id="WP_136564031.1">
    <property type="nucleotide sequence ID" value="NZ_BAABLS010000007.1"/>
</dbReference>
<evidence type="ECO:0000256" key="1">
    <source>
        <dbReference type="SAM" id="Phobius"/>
    </source>
</evidence>
<feature type="transmembrane region" description="Helical" evidence="1">
    <location>
        <begin position="309"/>
        <end position="330"/>
    </location>
</feature>
<dbReference type="Proteomes" id="UP000307087">
    <property type="component" value="Unassembled WGS sequence"/>
</dbReference>
<feature type="transmembrane region" description="Helical" evidence="1">
    <location>
        <begin position="33"/>
        <end position="50"/>
    </location>
</feature>
<feature type="transmembrane region" description="Helical" evidence="1">
    <location>
        <begin position="165"/>
        <end position="188"/>
    </location>
</feature>
<feature type="transmembrane region" description="Helical" evidence="1">
    <location>
        <begin position="234"/>
        <end position="256"/>
    </location>
</feature>
<reference evidence="3 4" key="1">
    <citation type="journal article" date="2009" name="Int. J. Syst. Evol. Microbiol.">
        <title>Nocardioides caeni sp. nov., isolated from wastewater.</title>
        <authorList>
            <person name="Yoon J.H."/>
            <person name="Kang S.J."/>
            <person name="Park S."/>
            <person name="Kim W."/>
            <person name="Oh T.K."/>
        </authorList>
    </citation>
    <scope>NUCLEOTIDE SEQUENCE [LARGE SCALE GENOMIC DNA]</scope>
    <source>
        <strain evidence="3 4">DSM 23134</strain>
    </source>
</reference>
<feature type="domain" description="Acyltransferase 3" evidence="2">
    <location>
        <begin position="2"/>
        <end position="326"/>
    </location>
</feature>
<keyword evidence="4" id="KW-1185">Reference proteome</keyword>
<dbReference type="EMBL" id="STGW01000015">
    <property type="protein sequence ID" value="THV09202.1"/>
    <property type="molecule type" value="Genomic_DNA"/>
</dbReference>
<sequence length="356" mass="39769">MRLACAFIVLVVHCTTLGGYHDDMPYFGFDDTVGTYALAALFGMSGYVIVMSRLGESGFGSYLYRRVLRIYPGWILSLVMVAFLFGPLSLIVAGSESSYDWNSALGYISNNLLLALRQFGVEGTLTDVPVEGVWNFSAWTLFFEFGLWMGLGIMVSMFPRRWLTAAAWASLAVFIGIRGLAMAQGWIYDAHDTDARTDAPAWINLAEPTARLGMFFMAGVILFLMRDRIPLRRWLLAVSIAVCVVLGITGYFHLLAALPLTYALFYGACSKRFTTISNPNDLAYGVYIYAYPVTQLLAVWTIDHSMPEWLFIAIVAVATLPFAYFSWYVVERPAIRLGRKKKRPSTPPPDLEPARI</sequence>
<accession>A0A4S8N122</accession>
<comment type="caution">
    <text evidence="3">The sequence shown here is derived from an EMBL/GenBank/DDBJ whole genome shotgun (WGS) entry which is preliminary data.</text>
</comment>
<gene>
    <name evidence="3" type="ORF">E9934_16660</name>
</gene>
<dbReference type="Pfam" id="PF01757">
    <property type="entry name" value="Acyl_transf_3"/>
    <property type="match status" value="1"/>
</dbReference>
<dbReference type="GO" id="GO:0016747">
    <property type="term" value="F:acyltransferase activity, transferring groups other than amino-acyl groups"/>
    <property type="evidence" value="ECO:0007669"/>
    <property type="project" value="InterPro"/>
</dbReference>
<proteinExistence type="predicted"/>